<evidence type="ECO:0000313" key="1">
    <source>
        <dbReference type="EMBL" id="KKK83728.1"/>
    </source>
</evidence>
<name>A0A0F8YQL6_9ZZZZ</name>
<gene>
    <name evidence="1" type="ORF">LCGC14_2790490</name>
</gene>
<accession>A0A0F8YQL6</accession>
<proteinExistence type="predicted"/>
<protein>
    <submittedName>
        <fullName evidence="1">Uncharacterized protein</fullName>
    </submittedName>
</protein>
<dbReference type="AlphaFoldDB" id="A0A0F8YQL6"/>
<comment type="caution">
    <text evidence="1">The sequence shown here is derived from an EMBL/GenBank/DDBJ whole genome shotgun (WGS) entry which is preliminary data.</text>
</comment>
<organism evidence="1">
    <name type="scientific">marine sediment metagenome</name>
    <dbReference type="NCBI Taxonomy" id="412755"/>
    <lineage>
        <taxon>unclassified sequences</taxon>
        <taxon>metagenomes</taxon>
        <taxon>ecological metagenomes</taxon>
    </lineage>
</organism>
<reference evidence="1" key="1">
    <citation type="journal article" date="2015" name="Nature">
        <title>Complex archaea that bridge the gap between prokaryotes and eukaryotes.</title>
        <authorList>
            <person name="Spang A."/>
            <person name="Saw J.H."/>
            <person name="Jorgensen S.L."/>
            <person name="Zaremba-Niedzwiedzka K."/>
            <person name="Martijn J."/>
            <person name="Lind A.E."/>
            <person name="van Eijk R."/>
            <person name="Schleper C."/>
            <person name="Guy L."/>
            <person name="Ettema T.J."/>
        </authorList>
    </citation>
    <scope>NUCLEOTIDE SEQUENCE</scope>
</reference>
<feature type="non-terminal residue" evidence="1">
    <location>
        <position position="152"/>
    </location>
</feature>
<sequence>MKTKQRFLSLVLAFVLMAGFAVGATNAFAAKGETSTFGVHAEATVERAVKGTSRVTAIGVWDIECWDKDGNLKWVIKGLENLVTNEGLDAILNVMFNAATQITTWYVVIFETDTTPAAGHTYAVPVYTESTVYDEATRAEYQEAASSGQSIT</sequence>
<dbReference type="EMBL" id="LAZR01052088">
    <property type="protein sequence ID" value="KKK83728.1"/>
    <property type="molecule type" value="Genomic_DNA"/>
</dbReference>